<protein>
    <submittedName>
        <fullName evidence="1">Flagellin N-methylase</fullName>
    </submittedName>
</protein>
<dbReference type="Pfam" id="PF03692">
    <property type="entry name" value="CxxCxxCC"/>
    <property type="match status" value="1"/>
</dbReference>
<evidence type="ECO:0000313" key="1">
    <source>
        <dbReference type="EMBL" id="QDV38124.1"/>
    </source>
</evidence>
<dbReference type="AlphaFoldDB" id="A0A518HB84"/>
<dbReference type="PANTHER" id="PTHR35866">
    <property type="entry name" value="PUTATIVE-RELATED"/>
    <property type="match status" value="1"/>
</dbReference>
<dbReference type="EMBL" id="CP036426">
    <property type="protein sequence ID" value="QDV38124.1"/>
    <property type="molecule type" value="Genomic_DNA"/>
</dbReference>
<evidence type="ECO:0000313" key="2">
    <source>
        <dbReference type="Proteomes" id="UP000317835"/>
    </source>
</evidence>
<keyword evidence="1" id="KW-0808">Transferase</keyword>
<reference evidence="1 2" key="1">
    <citation type="submission" date="2019-02" db="EMBL/GenBank/DDBJ databases">
        <title>Deep-cultivation of Planctomycetes and their phenomic and genomic characterization uncovers novel biology.</title>
        <authorList>
            <person name="Wiegand S."/>
            <person name="Jogler M."/>
            <person name="Boedeker C."/>
            <person name="Pinto D."/>
            <person name="Vollmers J."/>
            <person name="Rivas-Marin E."/>
            <person name="Kohn T."/>
            <person name="Peeters S.H."/>
            <person name="Heuer A."/>
            <person name="Rast P."/>
            <person name="Oberbeckmann S."/>
            <person name="Bunk B."/>
            <person name="Jeske O."/>
            <person name="Meyerdierks A."/>
            <person name="Storesund J.E."/>
            <person name="Kallscheuer N."/>
            <person name="Luecker S."/>
            <person name="Lage O.M."/>
            <person name="Pohl T."/>
            <person name="Merkel B.J."/>
            <person name="Hornburger P."/>
            <person name="Mueller R.-W."/>
            <person name="Bruemmer F."/>
            <person name="Labrenz M."/>
            <person name="Spormann A.M."/>
            <person name="Op den Camp H."/>
            <person name="Overmann J."/>
            <person name="Amann R."/>
            <person name="Jetten M.S.M."/>
            <person name="Mascher T."/>
            <person name="Medema M.H."/>
            <person name="Devos D.P."/>
            <person name="Kaster A.-K."/>
            <person name="Ovreas L."/>
            <person name="Rohde M."/>
            <person name="Galperin M.Y."/>
            <person name="Jogler C."/>
        </authorList>
    </citation>
    <scope>NUCLEOTIDE SEQUENCE [LARGE SCALE GENOMIC DNA]</scope>
    <source>
        <strain evidence="1 2">ElP</strain>
    </source>
</reference>
<keyword evidence="1" id="KW-0282">Flagellum</keyword>
<proteinExistence type="predicted"/>
<name>A0A518HB84_9BACT</name>
<keyword evidence="1" id="KW-0489">Methyltransferase</keyword>
<keyword evidence="1" id="KW-0969">Cilium</keyword>
<sequence>MNAESPAPWYRDGLRFSCTQCGNCCTGAPGYVWVDADEIAALADSVGLSVEEFGLRFVRRVGRRYSLIERPNGECIFWDKAVGCTVYEARPTQCRTWPFWEENIESRADWELVGRGCPGVDRGRWHSVEEVEAAAARTAS</sequence>
<organism evidence="1 2">
    <name type="scientific">Tautonia plasticadhaerens</name>
    <dbReference type="NCBI Taxonomy" id="2527974"/>
    <lineage>
        <taxon>Bacteria</taxon>
        <taxon>Pseudomonadati</taxon>
        <taxon>Planctomycetota</taxon>
        <taxon>Planctomycetia</taxon>
        <taxon>Isosphaerales</taxon>
        <taxon>Isosphaeraceae</taxon>
        <taxon>Tautonia</taxon>
    </lineage>
</organism>
<dbReference type="KEGG" id="tpla:ElP_60730"/>
<dbReference type="GO" id="GO:0008168">
    <property type="term" value="F:methyltransferase activity"/>
    <property type="evidence" value="ECO:0007669"/>
    <property type="project" value="UniProtKB-KW"/>
</dbReference>
<dbReference type="Proteomes" id="UP000317835">
    <property type="component" value="Chromosome"/>
</dbReference>
<keyword evidence="2" id="KW-1185">Reference proteome</keyword>
<dbReference type="OrthoDB" id="9810361at2"/>
<dbReference type="InterPro" id="IPR005358">
    <property type="entry name" value="Puta_zinc/iron-chelating_dom"/>
</dbReference>
<accession>A0A518HB84</accession>
<gene>
    <name evidence="1" type="ORF">ElP_60730</name>
</gene>
<dbReference type="RefSeq" id="WP_145276380.1">
    <property type="nucleotide sequence ID" value="NZ_CP036426.1"/>
</dbReference>
<dbReference type="GO" id="GO:0032259">
    <property type="term" value="P:methylation"/>
    <property type="evidence" value="ECO:0007669"/>
    <property type="project" value="UniProtKB-KW"/>
</dbReference>
<dbReference type="PANTHER" id="PTHR35866:SF1">
    <property type="entry name" value="YKGJ FAMILY CYSTEINE CLUSTER PROTEIN"/>
    <property type="match status" value="1"/>
</dbReference>
<keyword evidence="1" id="KW-0966">Cell projection</keyword>